<dbReference type="Gene3D" id="3.40.50.10400">
    <property type="entry name" value="Hypothetical protein PA1492"/>
    <property type="match status" value="1"/>
</dbReference>
<reference evidence="1 2" key="1">
    <citation type="submission" date="2023-12" db="EMBL/GenBank/DDBJ databases">
        <title>the genome sequence of Hyalangium sp. s54d21.</title>
        <authorList>
            <person name="Zhang X."/>
        </authorList>
    </citation>
    <scope>NUCLEOTIDE SEQUENCE [LARGE SCALE GENOMIC DNA]</scope>
    <source>
        <strain evidence="2">s54d21</strain>
    </source>
</reference>
<evidence type="ECO:0008006" key="3">
    <source>
        <dbReference type="Google" id="ProtNLM"/>
    </source>
</evidence>
<name>A0ABU5HI16_9BACT</name>
<evidence type="ECO:0000313" key="1">
    <source>
        <dbReference type="EMBL" id="MDY7232792.1"/>
    </source>
</evidence>
<accession>A0ABU5HI16</accession>
<evidence type="ECO:0000313" key="2">
    <source>
        <dbReference type="Proteomes" id="UP001291309"/>
    </source>
</evidence>
<sequence length="126" mass="13654">MNSPRPQSLMILVAGPYRSGTNDDPVKMAANVTAMTDIALRLYRAGHLPVVGEWFALPLVEAACSQKVGDGPFNEIFHPIAHRILERCDACLRIGGASQGADEMVRTTLAQGKQVFYRLEDVPGCA</sequence>
<organism evidence="1 2">
    <name type="scientific">Hyalangium rubrum</name>
    <dbReference type="NCBI Taxonomy" id="3103134"/>
    <lineage>
        <taxon>Bacteria</taxon>
        <taxon>Pseudomonadati</taxon>
        <taxon>Myxococcota</taxon>
        <taxon>Myxococcia</taxon>
        <taxon>Myxococcales</taxon>
        <taxon>Cystobacterineae</taxon>
        <taxon>Archangiaceae</taxon>
        <taxon>Hyalangium</taxon>
    </lineage>
</organism>
<comment type="caution">
    <text evidence="1">The sequence shown here is derived from an EMBL/GenBank/DDBJ whole genome shotgun (WGS) entry which is preliminary data.</text>
</comment>
<dbReference type="RefSeq" id="WP_321551507.1">
    <property type="nucleotide sequence ID" value="NZ_JAXIVS010000023.1"/>
</dbReference>
<keyword evidence="2" id="KW-1185">Reference proteome</keyword>
<dbReference type="EMBL" id="JAXIVS010000023">
    <property type="protein sequence ID" value="MDY7232792.1"/>
    <property type="molecule type" value="Genomic_DNA"/>
</dbReference>
<proteinExistence type="predicted"/>
<gene>
    <name evidence="1" type="ORF">SYV04_40775</name>
</gene>
<protein>
    <recommendedName>
        <fullName evidence="3">NUDIX hydrolase</fullName>
    </recommendedName>
</protein>
<dbReference type="Proteomes" id="UP001291309">
    <property type="component" value="Unassembled WGS sequence"/>
</dbReference>